<dbReference type="EMBL" id="JXTC01000115">
    <property type="protein sequence ID" value="PON87630.1"/>
    <property type="molecule type" value="Genomic_DNA"/>
</dbReference>
<feature type="region of interest" description="Disordered" evidence="1">
    <location>
        <begin position="1"/>
        <end position="79"/>
    </location>
</feature>
<organism evidence="2 3">
    <name type="scientific">Trema orientale</name>
    <name type="common">Charcoal tree</name>
    <name type="synonym">Celtis orientalis</name>
    <dbReference type="NCBI Taxonomy" id="63057"/>
    <lineage>
        <taxon>Eukaryota</taxon>
        <taxon>Viridiplantae</taxon>
        <taxon>Streptophyta</taxon>
        <taxon>Embryophyta</taxon>
        <taxon>Tracheophyta</taxon>
        <taxon>Spermatophyta</taxon>
        <taxon>Magnoliopsida</taxon>
        <taxon>eudicotyledons</taxon>
        <taxon>Gunneridae</taxon>
        <taxon>Pentapetalae</taxon>
        <taxon>rosids</taxon>
        <taxon>fabids</taxon>
        <taxon>Rosales</taxon>
        <taxon>Cannabaceae</taxon>
        <taxon>Trema</taxon>
    </lineage>
</organism>
<dbReference type="InParanoid" id="A0A2P5EPZ1"/>
<name>A0A2P5EPZ1_TREOI</name>
<feature type="non-terminal residue" evidence="2">
    <location>
        <position position="1"/>
    </location>
</feature>
<reference evidence="3" key="1">
    <citation type="submission" date="2016-06" db="EMBL/GenBank/DDBJ databases">
        <title>Parallel loss of symbiosis genes in relatives of nitrogen-fixing non-legume Parasponia.</title>
        <authorList>
            <person name="Van Velzen R."/>
            <person name="Holmer R."/>
            <person name="Bu F."/>
            <person name="Rutten L."/>
            <person name="Van Zeijl A."/>
            <person name="Liu W."/>
            <person name="Santuari L."/>
            <person name="Cao Q."/>
            <person name="Sharma T."/>
            <person name="Shen D."/>
            <person name="Roswanjaya Y."/>
            <person name="Wardhani T."/>
            <person name="Kalhor M.S."/>
            <person name="Jansen J."/>
            <person name="Van den Hoogen J."/>
            <person name="Gungor B."/>
            <person name="Hartog M."/>
            <person name="Hontelez J."/>
            <person name="Verver J."/>
            <person name="Yang W.-C."/>
            <person name="Schijlen E."/>
            <person name="Repin R."/>
            <person name="Schilthuizen M."/>
            <person name="Schranz E."/>
            <person name="Heidstra R."/>
            <person name="Miyata K."/>
            <person name="Fedorova E."/>
            <person name="Kohlen W."/>
            <person name="Bisseling T."/>
            <person name="Smit S."/>
            <person name="Geurts R."/>
        </authorList>
    </citation>
    <scope>NUCLEOTIDE SEQUENCE [LARGE SCALE GENOMIC DNA]</scope>
    <source>
        <strain evidence="3">cv. RG33-2</strain>
    </source>
</reference>
<dbReference type="AlphaFoldDB" id="A0A2P5EPZ1"/>
<evidence type="ECO:0000313" key="2">
    <source>
        <dbReference type="EMBL" id="PON87630.1"/>
    </source>
</evidence>
<evidence type="ECO:0000313" key="3">
    <source>
        <dbReference type="Proteomes" id="UP000237000"/>
    </source>
</evidence>
<feature type="compositionally biased region" description="Basic and acidic residues" evidence="1">
    <location>
        <begin position="17"/>
        <end position="26"/>
    </location>
</feature>
<keyword evidence="3" id="KW-1185">Reference proteome</keyword>
<accession>A0A2P5EPZ1</accession>
<gene>
    <name evidence="2" type="ORF">TorRG33x02_166230</name>
</gene>
<proteinExistence type="predicted"/>
<dbReference type="Proteomes" id="UP000237000">
    <property type="component" value="Unassembled WGS sequence"/>
</dbReference>
<sequence>TNQDRHILTAQKHKSHERASFQKEAGESPQNESGSEHDEDRGRGHQQAPRCRHQWPVVTFNGARHNRKRRKEKERWGWV</sequence>
<evidence type="ECO:0000256" key="1">
    <source>
        <dbReference type="SAM" id="MobiDB-lite"/>
    </source>
</evidence>
<protein>
    <submittedName>
        <fullName evidence="2">Uncharacterized protein</fullName>
    </submittedName>
</protein>
<comment type="caution">
    <text evidence="2">The sequence shown here is derived from an EMBL/GenBank/DDBJ whole genome shotgun (WGS) entry which is preliminary data.</text>
</comment>
<feature type="compositionally biased region" description="Basic and acidic residues" evidence="1">
    <location>
        <begin position="34"/>
        <end position="43"/>
    </location>
</feature>